<dbReference type="InterPro" id="IPR036890">
    <property type="entry name" value="HATPase_C_sf"/>
</dbReference>
<evidence type="ECO:0000256" key="2">
    <source>
        <dbReference type="SAM" id="MobiDB-lite"/>
    </source>
</evidence>
<evidence type="ECO:0000313" key="4">
    <source>
        <dbReference type="EMBL" id="MVZ99187.1"/>
    </source>
</evidence>
<sequence>MERLGEPFGFAGDPVEGRRARRTVRELAAKVVARDELLDDVELMAAEAIANAVLHGSGAITVAVETDGRRLRVEVSDEGPVRDDLHGRRRIDHGRGLTVIDALADEWGLDQTPRRTRLWFEISQEDDVSQGDVVSQRDDPLEPPPRRTDSFPLR</sequence>
<evidence type="ECO:0000313" key="5">
    <source>
        <dbReference type="Proteomes" id="UP000462055"/>
    </source>
</evidence>
<name>A0A6I4LZY3_9ACTN</name>
<dbReference type="InterPro" id="IPR003594">
    <property type="entry name" value="HATPase_dom"/>
</dbReference>
<dbReference type="GO" id="GO:0004674">
    <property type="term" value="F:protein serine/threonine kinase activity"/>
    <property type="evidence" value="ECO:0007669"/>
    <property type="project" value="UniProtKB-KW"/>
</dbReference>
<dbReference type="Gene3D" id="3.30.565.10">
    <property type="entry name" value="Histidine kinase-like ATPase, C-terminal domain"/>
    <property type="match status" value="1"/>
</dbReference>
<dbReference type="Pfam" id="PF13581">
    <property type="entry name" value="HATPase_c_2"/>
    <property type="match status" value="1"/>
</dbReference>
<dbReference type="AlphaFoldDB" id="A0A6I4LZY3"/>
<reference evidence="4" key="1">
    <citation type="submission" date="2019-12" db="EMBL/GenBank/DDBJ databases">
        <title>Actinomadura physcomitrii sp. nov., a novel actinomycete isolated from moss [Physcomitrium sphaericum (Ludw) Fuernr].</title>
        <authorList>
            <person name="Zhuang X."/>
        </authorList>
    </citation>
    <scope>NUCLEOTIDE SEQUENCE [LARGE SCALE GENOMIC DNA]</scope>
    <source>
        <strain evidence="4">LD22</strain>
    </source>
</reference>
<accession>A0A6I4LZY3</accession>
<dbReference type="GO" id="GO:0005524">
    <property type="term" value="F:ATP binding"/>
    <property type="evidence" value="ECO:0007669"/>
    <property type="project" value="UniProtKB-KW"/>
</dbReference>
<proteinExistence type="predicted"/>
<gene>
    <name evidence="4" type="ORF">F8568_002050</name>
</gene>
<dbReference type="PANTHER" id="PTHR35526">
    <property type="entry name" value="ANTI-SIGMA-F FACTOR RSBW-RELATED"/>
    <property type="match status" value="1"/>
</dbReference>
<keyword evidence="1" id="KW-0418">Kinase</keyword>
<dbReference type="CDD" id="cd16936">
    <property type="entry name" value="HATPase_RsbW-like"/>
    <property type="match status" value="1"/>
</dbReference>
<keyword evidence="1" id="KW-0808">Transferase</keyword>
<dbReference type="Proteomes" id="UP000462055">
    <property type="component" value="Unassembled WGS sequence"/>
</dbReference>
<feature type="domain" description="Histidine kinase/HSP90-like ATPase" evidence="3">
    <location>
        <begin position="13"/>
        <end position="120"/>
    </location>
</feature>
<dbReference type="EMBL" id="WBMS02000002">
    <property type="protein sequence ID" value="MVZ99187.1"/>
    <property type="molecule type" value="Genomic_DNA"/>
</dbReference>
<evidence type="ECO:0000256" key="1">
    <source>
        <dbReference type="ARBA" id="ARBA00022527"/>
    </source>
</evidence>
<evidence type="ECO:0000259" key="3">
    <source>
        <dbReference type="Pfam" id="PF13581"/>
    </source>
</evidence>
<keyword evidence="4" id="KW-0547">Nucleotide-binding</keyword>
<dbReference type="RefSeq" id="WP_151591399.1">
    <property type="nucleotide sequence ID" value="NZ_WBMS02000002.1"/>
</dbReference>
<protein>
    <submittedName>
        <fullName evidence="4">ATP-binding protein</fullName>
    </submittedName>
</protein>
<feature type="region of interest" description="Disordered" evidence="2">
    <location>
        <begin position="126"/>
        <end position="154"/>
    </location>
</feature>
<dbReference type="PANTHER" id="PTHR35526:SF3">
    <property type="entry name" value="ANTI-SIGMA-F FACTOR RSBW"/>
    <property type="match status" value="1"/>
</dbReference>
<feature type="compositionally biased region" description="Basic and acidic residues" evidence="2">
    <location>
        <begin position="135"/>
        <end position="154"/>
    </location>
</feature>
<dbReference type="SUPFAM" id="SSF55874">
    <property type="entry name" value="ATPase domain of HSP90 chaperone/DNA topoisomerase II/histidine kinase"/>
    <property type="match status" value="1"/>
</dbReference>
<dbReference type="InterPro" id="IPR050267">
    <property type="entry name" value="Anti-sigma-factor_SerPK"/>
</dbReference>
<keyword evidence="5" id="KW-1185">Reference proteome</keyword>
<organism evidence="4 5">
    <name type="scientific">Actinomadura physcomitrii</name>
    <dbReference type="NCBI Taxonomy" id="2650748"/>
    <lineage>
        <taxon>Bacteria</taxon>
        <taxon>Bacillati</taxon>
        <taxon>Actinomycetota</taxon>
        <taxon>Actinomycetes</taxon>
        <taxon>Streptosporangiales</taxon>
        <taxon>Thermomonosporaceae</taxon>
        <taxon>Actinomadura</taxon>
    </lineage>
</organism>
<keyword evidence="4" id="KW-0067">ATP-binding</keyword>
<keyword evidence="1" id="KW-0723">Serine/threonine-protein kinase</keyword>
<comment type="caution">
    <text evidence="4">The sequence shown here is derived from an EMBL/GenBank/DDBJ whole genome shotgun (WGS) entry which is preliminary data.</text>
</comment>